<dbReference type="EMBL" id="CAICTM010000451">
    <property type="protein sequence ID" value="CAB9510782.1"/>
    <property type="molecule type" value="Genomic_DNA"/>
</dbReference>
<evidence type="ECO:0000259" key="2">
    <source>
        <dbReference type="PROSITE" id="PS50125"/>
    </source>
</evidence>
<keyword evidence="3" id="KW-0418">Kinase</keyword>
<protein>
    <submittedName>
        <fullName evidence="3">Serine/threonine-protein kinase/receptor</fullName>
    </submittedName>
</protein>
<reference evidence="3" key="1">
    <citation type="submission" date="2020-06" db="EMBL/GenBank/DDBJ databases">
        <authorList>
            <consortium name="Plant Systems Biology data submission"/>
        </authorList>
    </citation>
    <scope>NUCLEOTIDE SEQUENCE</scope>
    <source>
        <strain evidence="3">D6</strain>
    </source>
</reference>
<gene>
    <name evidence="3" type="ORF">SEMRO_452_G145960.1</name>
</gene>
<evidence type="ECO:0000313" key="4">
    <source>
        <dbReference type="Proteomes" id="UP001153069"/>
    </source>
</evidence>
<dbReference type="InterPro" id="IPR050697">
    <property type="entry name" value="Adenylyl/Guanylyl_Cyclase_3/4"/>
</dbReference>
<dbReference type="Pfam" id="PF00211">
    <property type="entry name" value="Guanylate_cyc"/>
    <property type="match status" value="1"/>
</dbReference>
<feature type="compositionally biased region" description="Polar residues" evidence="1">
    <location>
        <begin position="91"/>
        <end position="107"/>
    </location>
</feature>
<dbReference type="SUPFAM" id="SSF55073">
    <property type="entry name" value="Nucleotide cyclase"/>
    <property type="match status" value="1"/>
</dbReference>
<dbReference type="CDD" id="cd07302">
    <property type="entry name" value="CHD"/>
    <property type="match status" value="1"/>
</dbReference>
<dbReference type="Gene3D" id="1.10.150.50">
    <property type="entry name" value="Transcription Factor, Ets-1"/>
    <property type="match status" value="1"/>
</dbReference>
<evidence type="ECO:0000313" key="3">
    <source>
        <dbReference type="EMBL" id="CAB9510782.1"/>
    </source>
</evidence>
<keyword evidence="4" id="KW-1185">Reference proteome</keyword>
<name>A0A9N8DXK2_9STRA</name>
<dbReference type="InterPro" id="IPR029787">
    <property type="entry name" value="Nucleotide_cyclase"/>
</dbReference>
<dbReference type="PROSITE" id="PS50125">
    <property type="entry name" value="GUANYLATE_CYCLASE_2"/>
    <property type="match status" value="1"/>
</dbReference>
<dbReference type="OrthoDB" id="2021138at2759"/>
<sequence>MGANQSTKSLQEYTKEEIGSTVASYGAKFQEYQAVIIANGMDGGFLTSIETEQDFLETLDDLEIHQRLHRKKLLREWSKATGNAMPRNSLRHSVSIDSAASPAQSQAREMMGAIDAENVALRRSLEALHVDQKRHSSLEKRKAPPKDQAVIVLTDIEESTSLWETNPIVMRQALNLHDKIMRSQIAVHAGYEITTEGDAFSVAFHDATDALNFALRLQEAMNAVAWAPELLRLPWAADDGKGRRGLRVRVSMHLGSVKQMKDPCSDRISYSGDAVDTAKSLESLAVGGQIIASLQTWEAANEAEVGAPLVSLLGTHLVAQKRDCTAEPTSVNILEVAPPSLNIIGKTKEQTKTTAPVATSTSSTSTDWLRGMIRGVATTTRVS</sequence>
<dbReference type="InterPro" id="IPR001054">
    <property type="entry name" value="A/G_cyclase"/>
</dbReference>
<dbReference type="Gene3D" id="3.30.70.1230">
    <property type="entry name" value="Nucleotide cyclase"/>
    <property type="match status" value="1"/>
</dbReference>
<accession>A0A9N8DXK2</accession>
<dbReference type="SMART" id="SM00044">
    <property type="entry name" value="CYCc"/>
    <property type="match status" value="1"/>
</dbReference>
<dbReference type="PANTHER" id="PTHR43081:SF1">
    <property type="entry name" value="ADENYLATE CYCLASE, TERMINAL-DIFFERENTIATION SPECIFIC"/>
    <property type="match status" value="1"/>
</dbReference>
<organism evidence="3 4">
    <name type="scientific">Seminavis robusta</name>
    <dbReference type="NCBI Taxonomy" id="568900"/>
    <lineage>
        <taxon>Eukaryota</taxon>
        <taxon>Sar</taxon>
        <taxon>Stramenopiles</taxon>
        <taxon>Ochrophyta</taxon>
        <taxon>Bacillariophyta</taxon>
        <taxon>Bacillariophyceae</taxon>
        <taxon>Bacillariophycidae</taxon>
        <taxon>Naviculales</taxon>
        <taxon>Naviculaceae</taxon>
        <taxon>Seminavis</taxon>
    </lineage>
</organism>
<keyword evidence="3" id="KW-0808">Transferase</keyword>
<dbReference type="PANTHER" id="PTHR43081">
    <property type="entry name" value="ADENYLATE CYCLASE, TERMINAL-DIFFERENTIATION SPECIFIC-RELATED"/>
    <property type="match status" value="1"/>
</dbReference>
<feature type="region of interest" description="Disordered" evidence="1">
    <location>
        <begin position="84"/>
        <end position="108"/>
    </location>
</feature>
<dbReference type="GO" id="GO:0035556">
    <property type="term" value="P:intracellular signal transduction"/>
    <property type="evidence" value="ECO:0007669"/>
    <property type="project" value="InterPro"/>
</dbReference>
<proteinExistence type="predicted"/>
<dbReference type="GO" id="GO:0016301">
    <property type="term" value="F:kinase activity"/>
    <property type="evidence" value="ECO:0007669"/>
    <property type="project" value="UniProtKB-KW"/>
</dbReference>
<dbReference type="GO" id="GO:0009190">
    <property type="term" value="P:cyclic nucleotide biosynthetic process"/>
    <property type="evidence" value="ECO:0007669"/>
    <property type="project" value="InterPro"/>
</dbReference>
<evidence type="ECO:0000256" key="1">
    <source>
        <dbReference type="SAM" id="MobiDB-lite"/>
    </source>
</evidence>
<dbReference type="Proteomes" id="UP001153069">
    <property type="component" value="Unassembled WGS sequence"/>
</dbReference>
<dbReference type="AlphaFoldDB" id="A0A9N8DXK2"/>
<feature type="domain" description="Guanylate cyclase" evidence="2">
    <location>
        <begin position="150"/>
        <end position="282"/>
    </location>
</feature>
<dbReference type="InterPro" id="IPR013761">
    <property type="entry name" value="SAM/pointed_sf"/>
</dbReference>
<comment type="caution">
    <text evidence="3">The sequence shown here is derived from an EMBL/GenBank/DDBJ whole genome shotgun (WGS) entry which is preliminary data.</text>
</comment>